<accession>A0AAV7VP95</accession>
<comment type="caution">
    <text evidence="1">The sequence shown here is derived from an EMBL/GenBank/DDBJ whole genome shotgun (WGS) entry which is preliminary data.</text>
</comment>
<proteinExistence type="predicted"/>
<dbReference type="Proteomes" id="UP001066276">
    <property type="component" value="Chromosome 2_1"/>
</dbReference>
<sequence length="68" mass="7092">MSAAWSGPAVGSALRGSAGPVEVPTEWLATAGGGALGLEAMSRDLPHEFGLQRLGQLFWCQEPVEGPW</sequence>
<keyword evidence="2" id="KW-1185">Reference proteome</keyword>
<dbReference type="EMBL" id="JANPWB010000003">
    <property type="protein sequence ID" value="KAJ1201945.1"/>
    <property type="molecule type" value="Genomic_DNA"/>
</dbReference>
<evidence type="ECO:0000313" key="2">
    <source>
        <dbReference type="Proteomes" id="UP001066276"/>
    </source>
</evidence>
<reference evidence="1" key="1">
    <citation type="journal article" date="2022" name="bioRxiv">
        <title>Sequencing and chromosome-scale assembly of the giantPleurodeles waltlgenome.</title>
        <authorList>
            <person name="Brown T."/>
            <person name="Elewa A."/>
            <person name="Iarovenko S."/>
            <person name="Subramanian E."/>
            <person name="Araus A.J."/>
            <person name="Petzold A."/>
            <person name="Susuki M."/>
            <person name="Suzuki K.-i.T."/>
            <person name="Hayashi T."/>
            <person name="Toyoda A."/>
            <person name="Oliveira C."/>
            <person name="Osipova E."/>
            <person name="Leigh N.D."/>
            <person name="Simon A."/>
            <person name="Yun M.H."/>
        </authorList>
    </citation>
    <scope>NUCLEOTIDE SEQUENCE</scope>
    <source>
        <strain evidence="1">20211129_DDA</strain>
        <tissue evidence="1">Liver</tissue>
    </source>
</reference>
<organism evidence="1 2">
    <name type="scientific">Pleurodeles waltl</name>
    <name type="common">Iberian ribbed newt</name>
    <dbReference type="NCBI Taxonomy" id="8319"/>
    <lineage>
        <taxon>Eukaryota</taxon>
        <taxon>Metazoa</taxon>
        <taxon>Chordata</taxon>
        <taxon>Craniata</taxon>
        <taxon>Vertebrata</taxon>
        <taxon>Euteleostomi</taxon>
        <taxon>Amphibia</taxon>
        <taxon>Batrachia</taxon>
        <taxon>Caudata</taxon>
        <taxon>Salamandroidea</taxon>
        <taxon>Salamandridae</taxon>
        <taxon>Pleurodelinae</taxon>
        <taxon>Pleurodeles</taxon>
    </lineage>
</organism>
<dbReference type="AlphaFoldDB" id="A0AAV7VP95"/>
<protein>
    <submittedName>
        <fullName evidence="1">Uncharacterized protein</fullName>
    </submittedName>
</protein>
<name>A0AAV7VP95_PLEWA</name>
<gene>
    <name evidence="1" type="ORF">NDU88_005749</name>
</gene>
<evidence type="ECO:0000313" key="1">
    <source>
        <dbReference type="EMBL" id="KAJ1201945.1"/>
    </source>
</evidence>